<dbReference type="InterPro" id="IPR003439">
    <property type="entry name" value="ABC_transporter-like_ATP-bd"/>
</dbReference>
<dbReference type="Pfam" id="PF00005">
    <property type="entry name" value="ABC_tran"/>
    <property type="match status" value="1"/>
</dbReference>
<evidence type="ECO:0000313" key="4">
    <source>
        <dbReference type="EMBL" id="GLC32809.1"/>
    </source>
</evidence>
<dbReference type="PROSITE" id="PS00211">
    <property type="entry name" value="ABC_TRANSPORTER_1"/>
    <property type="match status" value="1"/>
</dbReference>
<evidence type="ECO:0000259" key="3">
    <source>
        <dbReference type="PROSITE" id="PS50893"/>
    </source>
</evidence>
<proteinExistence type="predicted"/>
<dbReference type="PANTHER" id="PTHR43514:SF1">
    <property type="entry name" value="SULFATE_THIOSULFATE IMPORT ATP-BINDING PROTEIN CYSA"/>
    <property type="match status" value="1"/>
</dbReference>
<dbReference type="InterPro" id="IPR027417">
    <property type="entry name" value="P-loop_NTPase"/>
</dbReference>
<comment type="caution">
    <text evidence="4">The sequence shown here is derived from an EMBL/GenBank/DDBJ whole genome shotgun (WGS) entry which is preliminary data.</text>
</comment>
<dbReference type="Gene3D" id="3.40.50.300">
    <property type="entry name" value="P-loop containing nucleotide triphosphate hydrolases"/>
    <property type="match status" value="1"/>
</dbReference>
<dbReference type="SUPFAM" id="SSF52540">
    <property type="entry name" value="P-loop containing nucleoside triphosphate hydrolases"/>
    <property type="match status" value="1"/>
</dbReference>
<feature type="domain" description="ABC transporter" evidence="3">
    <location>
        <begin position="2"/>
        <end position="233"/>
    </location>
</feature>
<dbReference type="InterPro" id="IPR050334">
    <property type="entry name" value="Molybdenum_import_ModC"/>
</dbReference>
<evidence type="ECO:0000256" key="2">
    <source>
        <dbReference type="ARBA" id="ARBA00022840"/>
    </source>
</evidence>
<protein>
    <submittedName>
        <fullName evidence="4">ABC transporter</fullName>
    </submittedName>
</protein>
<dbReference type="SMART" id="SM00382">
    <property type="entry name" value="AAA"/>
    <property type="match status" value="1"/>
</dbReference>
<dbReference type="PANTHER" id="PTHR43514">
    <property type="entry name" value="ABC TRANSPORTER I FAMILY MEMBER 10"/>
    <property type="match status" value="1"/>
</dbReference>
<dbReference type="InterPro" id="IPR017871">
    <property type="entry name" value="ABC_transporter-like_CS"/>
</dbReference>
<dbReference type="InterPro" id="IPR003593">
    <property type="entry name" value="AAA+_ATPase"/>
</dbReference>
<keyword evidence="2" id="KW-0067">ATP-binding</keyword>
<organism evidence="4 5">
    <name type="scientific">Clostridium omnivorum</name>
    <dbReference type="NCBI Taxonomy" id="1604902"/>
    <lineage>
        <taxon>Bacteria</taxon>
        <taxon>Bacillati</taxon>
        <taxon>Bacillota</taxon>
        <taxon>Clostridia</taxon>
        <taxon>Eubacteriales</taxon>
        <taxon>Clostridiaceae</taxon>
        <taxon>Clostridium</taxon>
    </lineage>
</organism>
<keyword evidence="1" id="KW-0547">Nucleotide-binding</keyword>
<keyword evidence="5" id="KW-1185">Reference proteome</keyword>
<sequence>MRLFVDIKKKLPGFQLKMNFDNSSNILGFLGPSGSGKSMTLNCIAGLIKPDSGKIVLNDRVLFDSELGIDMPIRERKVGFLFQNYALFPHMTVEQNISYALKHLEKAIRNRKVSEKIEIMQLAGLEKRYPNQLSGGQQQRVALARALAVEPEILLLDEPFSALDNHLRRQMIIQISEILSSYTGATLFVTHNLEEAFQLCNNIIIVDKGRKIEEGNKNNIFKSPSTVAAAQLTGCKNISPVKMLSTELVEALDWHCKIKINNCQKREITHIGIRAHYVEILELQHNYDQYEGEPINTFKCWPAQIGDNPFSKIIYIKLQTAPLGNWDYNLQMELSLSDWEVLCKMPAPWRAVLKADKLIIMEN</sequence>
<evidence type="ECO:0000313" key="5">
    <source>
        <dbReference type="Proteomes" id="UP001208567"/>
    </source>
</evidence>
<dbReference type="RefSeq" id="WP_264852117.1">
    <property type="nucleotide sequence ID" value="NZ_BRXR01000001.1"/>
</dbReference>
<accession>A0ABQ5NC70</accession>
<gene>
    <name evidence="4" type="primary">modC</name>
    <name evidence="4" type="ORF">bsdE14_42190</name>
</gene>
<name>A0ABQ5NC70_9CLOT</name>
<evidence type="ECO:0000256" key="1">
    <source>
        <dbReference type="ARBA" id="ARBA00022741"/>
    </source>
</evidence>
<reference evidence="4 5" key="1">
    <citation type="journal article" date="2024" name="Int. J. Syst. Evol. Microbiol.">
        <title>Clostridium omnivorum sp. nov., isolated from anoxic soil under the treatment of reductive soil disinfestation.</title>
        <authorList>
            <person name="Ueki A."/>
            <person name="Tonouchi A."/>
            <person name="Kaku N."/>
            <person name="Honma S."/>
            <person name="Ueki K."/>
        </authorList>
    </citation>
    <scope>NUCLEOTIDE SEQUENCE [LARGE SCALE GENOMIC DNA]</scope>
    <source>
        <strain evidence="4 5">E14</strain>
    </source>
</reference>
<dbReference type="Proteomes" id="UP001208567">
    <property type="component" value="Unassembled WGS sequence"/>
</dbReference>
<dbReference type="PROSITE" id="PS50893">
    <property type="entry name" value="ABC_TRANSPORTER_2"/>
    <property type="match status" value="1"/>
</dbReference>
<dbReference type="EMBL" id="BRXR01000001">
    <property type="protein sequence ID" value="GLC32809.1"/>
    <property type="molecule type" value="Genomic_DNA"/>
</dbReference>